<dbReference type="eggNOG" id="COG0594">
    <property type="taxonomic scope" value="Bacteria"/>
</dbReference>
<dbReference type="GO" id="GO:0001682">
    <property type="term" value="P:tRNA 5'-leader removal"/>
    <property type="evidence" value="ECO:0007669"/>
    <property type="project" value="UniProtKB-UniRule"/>
</dbReference>
<evidence type="ECO:0000256" key="6">
    <source>
        <dbReference type="ARBA" id="ARBA00022884"/>
    </source>
</evidence>
<dbReference type="RefSeq" id="WP_081865273.1">
    <property type="nucleotide sequence ID" value="NZ_ASRX01000045.1"/>
</dbReference>
<evidence type="ECO:0000313" key="9">
    <source>
        <dbReference type="EMBL" id="EYF03547.1"/>
    </source>
</evidence>
<keyword evidence="4 7" id="KW-0255">Endonuclease</keyword>
<evidence type="ECO:0000313" key="10">
    <source>
        <dbReference type="Proteomes" id="UP000019678"/>
    </source>
</evidence>
<dbReference type="NCBIfam" id="TIGR00188">
    <property type="entry name" value="rnpA"/>
    <property type="match status" value="1"/>
</dbReference>
<dbReference type="GO" id="GO:0042781">
    <property type="term" value="F:3'-tRNA processing endoribonuclease activity"/>
    <property type="evidence" value="ECO:0007669"/>
    <property type="project" value="TreeGrafter"/>
</dbReference>
<dbReference type="InterPro" id="IPR014721">
    <property type="entry name" value="Ribsml_uS5_D2-typ_fold_subgr"/>
</dbReference>
<comment type="subunit">
    <text evidence="7">Consists of a catalytic RNA component (M1 or rnpB) and a protein subunit.</text>
</comment>
<evidence type="ECO:0000256" key="4">
    <source>
        <dbReference type="ARBA" id="ARBA00022759"/>
    </source>
</evidence>
<dbReference type="GO" id="GO:0004526">
    <property type="term" value="F:ribonuclease P activity"/>
    <property type="evidence" value="ECO:0007669"/>
    <property type="project" value="UniProtKB-UniRule"/>
</dbReference>
<dbReference type="OrthoDB" id="9810867at2"/>
<evidence type="ECO:0000256" key="5">
    <source>
        <dbReference type="ARBA" id="ARBA00022801"/>
    </source>
</evidence>
<protein>
    <recommendedName>
        <fullName evidence="7 8">Ribonuclease P protein component</fullName>
        <shortName evidence="7">RNase P protein</shortName>
        <shortName evidence="7">RNaseP protein</shortName>
        <ecNumber evidence="7 8">3.1.26.5</ecNumber>
    </recommendedName>
    <alternativeName>
        <fullName evidence="7">Protein C5</fullName>
    </alternativeName>
</protein>
<comment type="function">
    <text evidence="1 7">RNaseP catalyzes the removal of the 5'-leader sequence from pre-tRNA to produce the mature 5'-terminus. It can also cleave other RNA substrates such as 4.5S RNA. The protein component plays an auxiliary but essential role in vivo by binding to the 5'-leader sequence and broadening the substrate specificity of the ribozyme.</text>
</comment>
<dbReference type="InterPro" id="IPR020568">
    <property type="entry name" value="Ribosomal_Su5_D2-typ_SF"/>
</dbReference>
<accession>A0A017T3L1</accession>
<reference evidence="9 10" key="1">
    <citation type="submission" date="2013-05" db="EMBL/GenBank/DDBJ databases">
        <title>Genome assembly of Chondromyces apiculatus DSM 436.</title>
        <authorList>
            <person name="Sharma G."/>
            <person name="Khatri I."/>
            <person name="Kaur C."/>
            <person name="Mayilraj S."/>
            <person name="Subramanian S."/>
        </authorList>
    </citation>
    <scope>NUCLEOTIDE SEQUENCE [LARGE SCALE GENOMIC DNA]</scope>
    <source>
        <strain evidence="9 10">DSM 436</strain>
    </source>
</reference>
<dbReference type="STRING" id="1192034.CAP_5531"/>
<keyword evidence="10" id="KW-1185">Reference proteome</keyword>
<dbReference type="GO" id="GO:0030677">
    <property type="term" value="C:ribonuclease P complex"/>
    <property type="evidence" value="ECO:0007669"/>
    <property type="project" value="TreeGrafter"/>
</dbReference>
<keyword evidence="2 7" id="KW-0819">tRNA processing</keyword>
<name>A0A017T3L1_9BACT</name>
<sequence>MGRLTRAQRIRKRPDFVRIQDGGVRVSTRHYLWLLAAGTDAQGLARLGVVASRKVGGAIERNRAKRVLREVFRHNTSLFANGLDVVVIIRSGAHLLSFQQAQAELQAMASLIRRRGEDALRAAHSAAATAVPPGAPRSDLARR</sequence>
<evidence type="ECO:0000256" key="7">
    <source>
        <dbReference type="HAMAP-Rule" id="MF_00227"/>
    </source>
</evidence>
<comment type="catalytic activity">
    <reaction evidence="7">
        <text>Endonucleolytic cleavage of RNA, removing 5'-extranucleotides from tRNA precursor.</text>
        <dbReference type="EC" id="3.1.26.5"/>
    </reaction>
</comment>
<dbReference type="HAMAP" id="MF_00227">
    <property type="entry name" value="RNase_P"/>
    <property type="match status" value="1"/>
</dbReference>
<dbReference type="EC" id="3.1.26.5" evidence="7 8"/>
<evidence type="ECO:0000256" key="2">
    <source>
        <dbReference type="ARBA" id="ARBA00022694"/>
    </source>
</evidence>
<gene>
    <name evidence="7" type="primary">rnpA</name>
    <name evidence="9" type="ORF">CAP_5531</name>
</gene>
<keyword evidence="6 7" id="KW-0694">RNA-binding</keyword>
<dbReference type="InterPro" id="IPR000100">
    <property type="entry name" value="RNase_P"/>
</dbReference>
<dbReference type="Gene3D" id="3.30.230.10">
    <property type="match status" value="1"/>
</dbReference>
<dbReference type="EMBL" id="ASRX01000045">
    <property type="protein sequence ID" value="EYF03547.1"/>
    <property type="molecule type" value="Genomic_DNA"/>
</dbReference>
<comment type="similarity">
    <text evidence="7">Belongs to the RnpA family.</text>
</comment>
<dbReference type="Proteomes" id="UP000019678">
    <property type="component" value="Unassembled WGS sequence"/>
</dbReference>
<dbReference type="SUPFAM" id="SSF54211">
    <property type="entry name" value="Ribosomal protein S5 domain 2-like"/>
    <property type="match status" value="1"/>
</dbReference>
<dbReference type="PANTHER" id="PTHR33992">
    <property type="entry name" value="RIBONUCLEASE P PROTEIN COMPONENT"/>
    <property type="match status" value="1"/>
</dbReference>
<evidence type="ECO:0000256" key="1">
    <source>
        <dbReference type="ARBA" id="ARBA00002663"/>
    </source>
</evidence>
<dbReference type="PANTHER" id="PTHR33992:SF1">
    <property type="entry name" value="RIBONUCLEASE P PROTEIN COMPONENT"/>
    <property type="match status" value="1"/>
</dbReference>
<organism evidence="9 10">
    <name type="scientific">Chondromyces apiculatus DSM 436</name>
    <dbReference type="NCBI Taxonomy" id="1192034"/>
    <lineage>
        <taxon>Bacteria</taxon>
        <taxon>Pseudomonadati</taxon>
        <taxon>Myxococcota</taxon>
        <taxon>Polyangia</taxon>
        <taxon>Polyangiales</taxon>
        <taxon>Polyangiaceae</taxon>
        <taxon>Chondromyces</taxon>
    </lineage>
</organism>
<dbReference type="AlphaFoldDB" id="A0A017T3L1"/>
<dbReference type="PROSITE" id="PS00648">
    <property type="entry name" value="RIBONUCLEASE_P"/>
    <property type="match status" value="1"/>
</dbReference>
<dbReference type="GO" id="GO:0000049">
    <property type="term" value="F:tRNA binding"/>
    <property type="evidence" value="ECO:0007669"/>
    <property type="project" value="UniProtKB-UniRule"/>
</dbReference>
<evidence type="ECO:0000256" key="8">
    <source>
        <dbReference type="NCBIfam" id="TIGR00188"/>
    </source>
</evidence>
<keyword evidence="5 7" id="KW-0378">Hydrolase</keyword>
<dbReference type="Pfam" id="PF00825">
    <property type="entry name" value="Ribonuclease_P"/>
    <property type="match status" value="1"/>
</dbReference>
<dbReference type="InterPro" id="IPR020539">
    <property type="entry name" value="RNase_P_CS"/>
</dbReference>
<evidence type="ECO:0000256" key="3">
    <source>
        <dbReference type="ARBA" id="ARBA00022722"/>
    </source>
</evidence>
<comment type="caution">
    <text evidence="9">The sequence shown here is derived from an EMBL/GenBank/DDBJ whole genome shotgun (WGS) entry which is preliminary data.</text>
</comment>
<proteinExistence type="inferred from homology"/>
<keyword evidence="3 7" id="KW-0540">Nuclease</keyword>